<dbReference type="InterPro" id="IPR001841">
    <property type="entry name" value="Znf_RING"/>
</dbReference>
<dbReference type="STRING" id="52838.A0A4S8KBG1"/>
<comment type="similarity">
    <text evidence="13">Belongs to the RING-type zinc finger family. ATL subfamily.</text>
</comment>
<dbReference type="PANTHER" id="PTHR14155:SF627">
    <property type="entry name" value="OS06G0192800 PROTEIN"/>
    <property type="match status" value="1"/>
</dbReference>
<evidence type="ECO:0000256" key="5">
    <source>
        <dbReference type="ARBA" id="ARBA00022679"/>
    </source>
</evidence>
<evidence type="ECO:0000313" key="18">
    <source>
        <dbReference type="Proteomes" id="UP000317650"/>
    </source>
</evidence>
<evidence type="ECO:0000256" key="12">
    <source>
        <dbReference type="ARBA" id="ARBA00023136"/>
    </source>
</evidence>
<name>A0A4S8KBG1_MUSBA</name>
<evidence type="ECO:0000256" key="9">
    <source>
        <dbReference type="ARBA" id="ARBA00022786"/>
    </source>
</evidence>
<dbReference type="GO" id="GO:0061630">
    <property type="term" value="F:ubiquitin protein ligase activity"/>
    <property type="evidence" value="ECO:0007669"/>
    <property type="project" value="UniProtKB-EC"/>
</dbReference>
<dbReference type="InterPro" id="IPR053238">
    <property type="entry name" value="RING-H2_zinc_finger"/>
</dbReference>
<keyword evidence="6 15" id="KW-0812">Transmembrane</keyword>
<evidence type="ECO:0000256" key="15">
    <source>
        <dbReference type="SAM" id="Phobius"/>
    </source>
</evidence>
<accession>A0A4S8KBG1</accession>
<protein>
    <recommendedName>
        <fullName evidence="4">RING-type E3 ubiquitin transferase</fullName>
        <ecNumber evidence="4">2.3.2.27</ecNumber>
    </recommendedName>
</protein>
<dbReference type="PANTHER" id="PTHR14155">
    <property type="entry name" value="RING FINGER DOMAIN-CONTAINING"/>
    <property type="match status" value="1"/>
</dbReference>
<evidence type="ECO:0000256" key="11">
    <source>
        <dbReference type="ARBA" id="ARBA00022989"/>
    </source>
</evidence>
<dbReference type="EMBL" id="PYDT01000001">
    <property type="protein sequence ID" value="THU72426.1"/>
    <property type="molecule type" value="Genomic_DNA"/>
</dbReference>
<dbReference type="InterPro" id="IPR013083">
    <property type="entry name" value="Znf_RING/FYVE/PHD"/>
</dbReference>
<dbReference type="SUPFAM" id="SSF57850">
    <property type="entry name" value="RING/U-box"/>
    <property type="match status" value="1"/>
</dbReference>
<evidence type="ECO:0000256" key="4">
    <source>
        <dbReference type="ARBA" id="ARBA00012483"/>
    </source>
</evidence>
<comment type="subcellular location">
    <subcellularLocation>
        <location evidence="2">Membrane</location>
        <topology evidence="2">Single-pass membrane protein</topology>
    </subcellularLocation>
</comment>
<evidence type="ECO:0000256" key="8">
    <source>
        <dbReference type="ARBA" id="ARBA00022771"/>
    </source>
</evidence>
<evidence type="ECO:0000256" key="10">
    <source>
        <dbReference type="ARBA" id="ARBA00022833"/>
    </source>
</evidence>
<evidence type="ECO:0000256" key="6">
    <source>
        <dbReference type="ARBA" id="ARBA00022692"/>
    </source>
</evidence>
<keyword evidence="10" id="KW-0862">Zinc</keyword>
<dbReference type="GO" id="GO:0008270">
    <property type="term" value="F:zinc ion binding"/>
    <property type="evidence" value="ECO:0007669"/>
    <property type="project" value="UniProtKB-KW"/>
</dbReference>
<evidence type="ECO:0000256" key="3">
    <source>
        <dbReference type="ARBA" id="ARBA00004906"/>
    </source>
</evidence>
<keyword evidence="8 14" id="KW-0863">Zinc-finger</keyword>
<sequence length="173" mass="18110">MDSSYSTCISLSSSASRRLLPPAAAPAPYSVTLSCAEYAVPKMLAMVLCFLVIATIFYLAFAGPDSEEEDEDEEERQEELRGVKMPKPRGLDPAALATLPVVPYAEVAGEGTVGPECAVCLTEFGGGDALRTMTGCGHAFHADCIDPWLAGHATCPVCRSDLAAACHLIVVGG</sequence>
<feature type="domain" description="RING-type" evidence="16">
    <location>
        <begin position="117"/>
        <end position="159"/>
    </location>
</feature>
<evidence type="ECO:0000256" key="14">
    <source>
        <dbReference type="PROSITE-ProRule" id="PRU00175"/>
    </source>
</evidence>
<evidence type="ECO:0000259" key="16">
    <source>
        <dbReference type="PROSITE" id="PS50089"/>
    </source>
</evidence>
<dbReference type="Gene3D" id="3.30.40.10">
    <property type="entry name" value="Zinc/RING finger domain, C3HC4 (zinc finger)"/>
    <property type="match status" value="1"/>
</dbReference>
<feature type="transmembrane region" description="Helical" evidence="15">
    <location>
        <begin position="43"/>
        <end position="61"/>
    </location>
</feature>
<comment type="catalytic activity">
    <reaction evidence="1">
        <text>S-ubiquitinyl-[E2 ubiquitin-conjugating enzyme]-L-cysteine + [acceptor protein]-L-lysine = [E2 ubiquitin-conjugating enzyme]-L-cysteine + N(6)-ubiquitinyl-[acceptor protein]-L-lysine.</text>
        <dbReference type="EC" id="2.3.2.27"/>
    </reaction>
</comment>
<keyword evidence="11 15" id="KW-1133">Transmembrane helix</keyword>
<dbReference type="GO" id="GO:0016020">
    <property type="term" value="C:membrane"/>
    <property type="evidence" value="ECO:0007669"/>
    <property type="project" value="UniProtKB-SubCell"/>
</dbReference>
<comment type="pathway">
    <text evidence="3">Protein modification; protein ubiquitination.</text>
</comment>
<reference evidence="17 18" key="1">
    <citation type="journal article" date="2019" name="Nat. Plants">
        <title>Genome sequencing of Musa balbisiana reveals subgenome evolution and function divergence in polyploid bananas.</title>
        <authorList>
            <person name="Yao X."/>
        </authorList>
    </citation>
    <scope>NUCLEOTIDE SEQUENCE [LARGE SCALE GENOMIC DNA]</scope>
    <source>
        <strain evidence="18">cv. DH-PKW</strain>
        <tissue evidence="17">Leaves</tissue>
    </source>
</reference>
<evidence type="ECO:0000256" key="7">
    <source>
        <dbReference type="ARBA" id="ARBA00022723"/>
    </source>
</evidence>
<dbReference type="Proteomes" id="UP000317650">
    <property type="component" value="Chromosome 4"/>
</dbReference>
<dbReference type="Pfam" id="PF13639">
    <property type="entry name" value="zf-RING_2"/>
    <property type="match status" value="1"/>
</dbReference>
<keyword evidence="7" id="KW-0479">Metal-binding</keyword>
<evidence type="ECO:0000256" key="2">
    <source>
        <dbReference type="ARBA" id="ARBA00004167"/>
    </source>
</evidence>
<gene>
    <name evidence="17" type="ORF">C4D60_Mb04t12000</name>
</gene>
<organism evidence="17 18">
    <name type="scientific">Musa balbisiana</name>
    <name type="common">Banana</name>
    <dbReference type="NCBI Taxonomy" id="52838"/>
    <lineage>
        <taxon>Eukaryota</taxon>
        <taxon>Viridiplantae</taxon>
        <taxon>Streptophyta</taxon>
        <taxon>Embryophyta</taxon>
        <taxon>Tracheophyta</taxon>
        <taxon>Spermatophyta</taxon>
        <taxon>Magnoliopsida</taxon>
        <taxon>Liliopsida</taxon>
        <taxon>Zingiberales</taxon>
        <taxon>Musaceae</taxon>
        <taxon>Musa</taxon>
    </lineage>
</organism>
<dbReference type="CDD" id="cd16461">
    <property type="entry name" value="RING-H2_EL5-like"/>
    <property type="match status" value="1"/>
</dbReference>
<proteinExistence type="inferred from homology"/>
<dbReference type="FunFam" id="3.30.40.10:FF:000187">
    <property type="entry name" value="E3 ubiquitin-protein ligase ATL6"/>
    <property type="match status" value="1"/>
</dbReference>
<keyword evidence="5" id="KW-0808">Transferase</keyword>
<dbReference type="EC" id="2.3.2.27" evidence="4"/>
<comment type="caution">
    <text evidence="17">The sequence shown here is derived from an EMBL/GenBank/DDBJ whole genome shotgun (WGS) entry which is preliminary data.</text>
</comment>
<dbReference type="PROSITE" id="PS50089">
    <property type="entry name" value="ZF_RING_2"/>
    <property type="match status" value="1"/>
</dbReference>
<evidence type="ECO:0000256" key="13">
    <source>
        <dbReference type="ARBA" id="ARBA00024209"/>
    </source>
</evidence>
<keyword evidence="12 15" id="KW-0472">Membrane</keyword>
<dbReference type="AlphaFoldDB" id="A0A4S8KBG1"/>
<evidence type="ECO:0000313" key="17">
    <source>
        <dbReference type="EMBL" id="THU72426.1"/>
    </source>
</evidence>
<keyword evidence="18" id="KW-1185">Reference proteome</keyword>
<evidence type="ECO:0000256" key="1">
    <source>
        <dbReference type="ARBA" id="ARBA00000900"/>
    </source>
</evidence>
<dbReference type="SMART" id="SM00184">
    <property type="entry name" value="RING"/>
    <property type="match status" value="1"/>
</dbReference>
<keyword evidence="9" id="KW-0833">Ubl conjugation pathway</keyword>